<dbReference type="RefSeq" id="WP_203879561.1">
    <property type="nucleotide sequence ID" value="NZ_BOOK01000066.1"/>
</dbReference>
<keyword evidence="3" id="KW-1185">Reference proteome</keyword>
<dbReference type="Proteomes" id="UP000634476">
    <property type="component" value="Unassembled WGS sequence"/>
</dbReference>
<evidence type="ECO:0000256" key="1">
    <source>
        <dbReference type="SAM" id="MobiDB-lite"/>
    </source>
</evidence>
<name>A0A8J3WWV3_9ACTN</name>
<reference evidence="2" key="1">
    <citation type="submission" date="2021-01" db="EMBL/GenBank/DDBJ databases">
        <title>Whole genome shotgun sequence of Planobispora takensis NBRC 109077.</title>
        <authorList>
            <person name="Komaki H."/>
            <person name="Tamura T."/>
        </authorList>
    </citation>
    <scope>NUCLEOTIDE SEQUENCE</scope>
    <source>
        <strain evidence="2">NBRC 109077</strain>
    </source>
</reference>
<evidence type="ECO:0008006" key="4">
    <source>
        <dbReference type="Google" id="ProtNLM"/>
    </source>
</evidence>
<sequence length="70" mass="7088">MIESIAYFCTAELLANTAKHSRARQAAVTVSAHGGVLRITVHDDGAGGGPSGQAAAWPGWPSGSAPWTGI</sequence>
<dbReference type="InterPro" id="IPR036890">
    <property type="entry name" value="HATPase_C_sf"/>
</dbReference>
<dbReference type="Gene3D" id="3.30.565.10">
    <property type="entry name" value="Histidine kinase-like ATPase, C-terminal domain"/>
    <property type="match status" value="1"/>
</dbReference>
<organism evidence="2 3">
    <name type="scientific">Planobispora takensis</name>
    <dbReference type="NCBI Taxonomy" id="1367882"/>
    <lineage>
        <taxon>Bacteria</taxon>
        <taxon>Bacillati</taxon>
        <taxon>Actinomycetota</taxon>
        <taxon>Actinomycetes</taxon>
        <taxon>Streptosporangiales</taxon>
        <taxon>Streptosporangiaceae</taxon>
        <taxon>Planobispora</taxon>
    </lineage>
</organism>
<proteinExistence type="predicted"/>
<dbReference type="SUPFAM" id="SSF55874">
    <property type="entry name" value="ATPase domain of HSP90 chaperone/DNA topoisomerase II/histidine kinase"/>
    <property type="match status" value="1"/>
</dbReference>
<comment type="caution">
    <text evidence="2">The sequence shown here is derived from an EMBL/GenBank/DDBJ whole genome shotgun (WGS) entry which is preliminary data.</text>
</comment>
<evidence type="ECO:0000313" key="2">
    <source>
        <dbReference type="EMBL" id="GII05349.1"/>
    </source>
</evidence>
<dbReference type="AlphaFoldDB" id="A0A8J3WWV3"/>
<feature type="compositionally biased region" description="Low complexity" evidence="1">
    <location>
        <begin position="52"/>
        <end position="61"/>
    </location>
</feature>
<gene>
    <name evidence="2" type="ORF">Pta02_73570</name>
</gene>
<accession>A0A8J3WWV3</accession>
<evidence type="ECO:0000313" key="3">
    <source>
        <dbReference type="Proteomes" id="UP000634476"/>
    </source>
</evidence>
<feature type="region of interest" description="Disordered" evidence="1">
    <location>
        <begin position="42"/>
        <end position="70"/>
    </location>
</feature>
<protein>
    <recommendedName>
        <fullName evidence="4">Histidine kinase/HSP90-like ATPase domain-containing protein</fullName>
    </recommendedName>
</protein>
<dbReference type="EMBL" id="BOOK01000066">
    <property type="protein sequence ID" value="GII05349.1"/>
    <property type="molecule type" value="Genomic_DNA"/>
</dbReference>